<proteinExistence type="predicted"/>
<accession>A0A8X6YR58</accession>
<evidence type="ECO:0000313" key="2">
    <source>
        <dbReference type="Proteomes" id="UP000886998"/>
    </source>
</evidence>
<reference evidence="1" key="1">
    <citation type="submission" date="2020-08" db="EMBL/GenBank/DDBJ databases">
        <title>Multicomponent nature underlies the extraordinary mechanical properties of spider dragline silk.</title>
        <authorList>
            <person name="Kono N."/>
            <person name="Nakamura H."/>
            <person name="Mori M."/>
            <person name="Yoshida Y."/>
            <person name="Ohtoshi R."/>
            <person name="Malay A.D."/>
            <person name="Moran D.A.P."/>
            <person name="Tomita M."/>
            <person name="Numata K."/>
            <person name="Arakawa K."/>
        </authorList>
    </citation>
    <scope>NUCLEOTIDE SEQUENCE</scope>
</reference>
<evidence type="ECO:0000313" key="1">
    <source>
        <dbReference type="EMBL" id="GFY75047.1"/>
    </source>
</evidence>
<keyword evidence="2" id="KW-1185">Reference proteome</keyword>
<sequence length="96" mass="10837">MVLQWTRTSDSLDLEKDFDHNLKSSSRDVKKLTSSVAWNPVFGELSPTYLPFRGFTATRHLDGGSSALVNSTSEFWHHGNILSEQNNEGEILKENL</sequence>
<organism evidence="1 2">
    <name type="scientific">Trichonephila inaurata madagascariensis</name>
    <dbReference type="NCBI Taxonomy" id="2747483"/>
    <lineage>
        <taxon>Eukaryota</taxon>
        <taxon>Metazoa</taxon>
        <taxon>Ecdysozoa</taxon>
        <taxon>Arthropoda</taxon>
        <taxon>Chelicerata</taxon>
        <taxon>Arachnida</taxon>
        <taxon>Araneae</taxon>
        <taxon>Araneomorphae</taxon>
        <taxon>Entelegynae</taxon>
        <taxon>Araneoidea</taxon>
        <taxon>Nephilidae</taxon>
        <taxon>Trichonephila</taxon>
        <taxon>Trichonephila inaurata</taxon>
    </lineage>
</organism>
<gene>
    <name evidence="1" type="ORF">TNIN_177391</name>
</gene>
<dbReference type="EMBL" id="BMAV01021115">
    <property type="protein sequence ID" value="GFY75047.1"/>
    <property type="molecule type" value="Genomic_DNA"/>
</dbReference>
<dbReference type="Proteomes" id="UP000886998">
    <property type="component" value="Unassembled WGS sequence"/>
</dbReference>
<comment type="caution">
    <text evidence="1">The sequence shown here is derived from an EMBL/GenBank/DDBJ whole genome shotgun (WGS) entry which is preliminary data.</text>
</comment>
<dbReference type="AlphaFoldDB" id="A0A8X6YR58"/>
<name>A0A8X6YR58_9ARAC</name>
<protein>
    <submittedName>
        <fullName evidence="1">Uncharacterized protein</fullName>
    </submittedName>
</protein>